<organism evidence="10 11">
    <name type="scientific">Sphingorhabdus wooponensis</name>
    <dbReference type="NCBI Taxonomy" id="940136"/>
    <lineage>
        <taxon>Bacteria</taxon>
        <taxon>Pseudomonadati</taxon>
        <taxon>Pseudomonadota</taxon>
        <taxon>Alphaproteobacteria</taxon>
        <taxon>Sphingomonadales</taxon>
        <taxon>Sphingomonadaceae</taxon>
        <taxon>Sphingorhabdus</taxon>
    </lineage>
</organism>
<dbReference type="Pfam" id="PF22638">
    <property type="entry name" value="FlgK_D1"/>
    <property type="match status" value="1"/>
</dbReference>
<comment type="subcellular location">
    <subcellularLocation>
        <location evidence="1">Bacterial flagellum basal body</location>
    </subcellularLocation>
    <subcellularLocation>
        <location evidence="2">Secreted</location>
    </subcellularLocation>
</comment>
<dbReference type="OrthoDB" id="7181295at2"/>
<dbReference type="EMBL" id="RWJI01000001">
    <property type="protein sequence ID" value="RRQ51501.1"/>
    <property type="molecule type" value="Genomic_DNA"/>
</dbReference>
<dbReference type="Proteomes" id="UP000268553">
    <property type="component" value="Unassembled WGS sequence"/>
</dbReference>
<keyword evidence="10" id="KW-0282">Flagellum</keyword>
<dbReference type="GO" id="GO:0009425">
    <property type="term" value="C:bacterial-type flagellum basal body"/>
    <property type="evidence" value="ECO:0007669"/>
    <property type="project" value="UniProtKB-SubCell"/>
</dbReference>
<dbReference type="RefSeq" id="WP_125229515.1">
    <property type="nucleotide sequence ID" value="NZ_RWJI01000001.1"/>
</dbReference>
<evidence type="ECO:0000313" key="10">
    <source>
        <dbReference type="EMBL" id="RRQ51501.1"/>
    </source>
</evidence>
<dbReference type="PANTHER" id="PTHR30033">
    <property type="entry name" value="FLAGELLAR HOOK-ASSOCIATED PROTEIN 1"/>
    <property type="match status" value="1"/>
</dbReference>
<feature type="domain" description="Flagellar basal body rod protein N-terminal" evidence="7">
    <location>
        <begin position="7"/>
        <end position="34"/>
    </location>
</feature>
<evidence type="ECO:0000256" key="3">
    <source>
        <dbReference type="ARBA" id="ARBA00009677"/>
    </source>
</evidence>
<dbReference type="PANTHER" id="PTHR30033:SF2">
    <property type="entry name" value="FLAGELLAR HOOK PROTEIN"/>
    <property type="match status" value="1"/>
</dbReference>
<accession>A0A3R8Q8B0</accession>
<keyword evidence="6" id="KW-0975">Bacterial flagellum</keyword>
<keyword evidence="5" id="KW-0964">Secreted</keyword>
<dbReference type="SUPFAM" id="SSF64518">
    <property type="entry name" value="Phase 1 flagellin"/>
    <property type="match status" value="1"/>
</dbReference>
<dbReference type="AlphaFoldDB" id="A0A3R8Q8B0"/>
<evidence type="ECO:0000259" key="9">
    <source>
        <dbReference type="Pfam" id="PF22638"/>
    </source>
</evidence>
<dbReference type="InterPro" id="IPR010930">
    <property type="entry name" value="Flg_bb/hook_C_dom"/>
</dbReference>
<dbReference type="GO" id="GO:0005576">
    <property type="term" value="C:extracellular region"/>
    <property type="evidence" value="ECO:0007669"/>
    <property type="project" value="UniProtKB-SubCell"/>
</dbReference>
<keyword evidence="10" id="KW-0966">Cell projection</keyword>
<evidence type="ECO:0000256" key="4">
    <source>
        <dbReference type="ARBA" id="ARBA00016244"/>
    </source>
</evidence>
<reference evidence="10 11" key="1">
    <citation type="submission" date="2018-12" db="EMBL/GenBank/DDBJ databases">
        <authorList>
            <person name="Kim S.-J."/>
            <person name="Jung G.-Y."/>
        </authorList>
    </citation>
    <scope>NUCLEOTIDE SEQUENCE [LARGE SCALE GENOMIC DNA]</scope>
    <source>
        <strain evidence="10 11">03SU3-P</strain>
    </source>
</reference>
<dbReference type="InterPro" id="IPR053927">
    <property type="entry name" value="FlgK_helical"/>
</dbReference>
<dbReference type="Pfam" id="PF06429">
    <property type="entry name" value="Flg_bbr_C"/>
    <property type="match status" value="1"/>
</dbReference>
<proteinExistence type="inferred from homology"/>
<dbReference type="InterPro" id="IPR001444">
    <property type="entry name" value="Flag_bb_rod_N"/>
</dbReference>
<feature type="domain" description="Flagellar basal-body/hook protein C-terminal" evidence="8">
    <location>
        <begin position="405"/>
        <end position="441"/>
    </location>
</feature>
<feature type="domain" description="Flagellar hook-associated protein FlgK helical" evidence="9">
    <location>
        <begin position="97"/>
        <end position="319"/>
    </location>
</feature>
<protein>
    <recommendedName>
        <fullName evidence="4">Flagellar hook-associated protein 1</fullName>
    </recommendedName>
</protein>
<dbReference type="InterPro" id="IPR002371">
    <property type="entry name" value="FlgK"/>
</dbReference>
<dbReference type="NCBIfam" id="TIGR02492">
    <property type="entry name" value="flgK_ends"/>
    <property type="match status" value="1"/>
</dbReference>
<evidence type="ECO:0000256" key="5">
    <source>
        <dbReference type="ARBA" id="ARBA00022525"/>
    </source>
</evidence>
<comment type="caution">
    <text evidence="10">The sequence shown here is derived from an EMBL/GenBank/DDBJ whole genome shotgun (WGS) entry which is preliminary data.</text>
</comment>
<evidence type="ECO:0000256" key="2">
    <source>
        <dbReference type="ARBA" id="ARBA00004613"/>
    </source>
</evidence>
<dbReference type="Pfam" id="PF00460">
    <property type="entry name" value="Flg_bb_rod"/>
    <property type="match status" value="1"/>
</dbReference>
<comment type="similarity">
    <text evidence="3">Belongs to the flagella basal body rod proteins family.</text>
</comment>
<evidence type="ECO:0000259" key="8">
    <source>
        <dbReference type="Pfam" id="PF06429"/>
    </source>
</evidence>
<dbReference type="GO" id="GO:0005198">
    <property type="term" value="F:structural molecule activity"/>
    <property type="evidence" value="ECO:0007669"/>
    <property type="project" value="InterPro"/>
</dbReference>
<keyword evidence="11" id="KW-1185">Reference proteome</keyword>
<evidence type="ECO:0000256" key="1">
    <source>
        <dbReference type="ARBA" id="ARBA00004117"/>
    </source>
</evidence>
<evidence type="ECO:0000256" key="6">
    <source>
        <dbReference type="ARBA" id="ARBA00023143"/>
    </source>
</evidence>
<dbReference type="GO" id="GO:0009424">
    <property type="term" value="C:bacterial-type flagellum hook"/>
    <property type="evidence" value="ECO:0007669"/>
    <property type="project" value="InterPro"/>
</dbReference>
<keyword evidence="10" id="KW-0969">Cilium</keyword>
<evidence type="ECO:0000313" key="11">
    <source>
        <dbReference type="Proteomes" id="UP000268553"/>
    </source>
</evidence>
<evidence type="ECO:0000259" key="7">
    <source>
        <dbReference type="Pfam" id="PF00460"/>
    </source>
</evidence>
<gene>
    <name evidence="10" type="primary">flgK</name>
    <name evidence="10" type="ORF">D7D48_00960</name>
</gene>
<name>A0A3R8Q8B0_9SPHN</name>
<sequence length="442" mass="45382">MSDLLAIGASGVKAYGRALSVVGDNIANAQTDGYVRRTVRLEESPAARDMGLSRNNLRPGGVSAAGVTREFDQWLIDDARIASGEAARQSARLNWISATENALGNGGNDISATVTAIFATADQLSANPNDATLRRQFLNNVDDSASAFRQTADALSSAANGVAMEARSAVDQLNTDLSALSRVNDGLRRARAGSSNEASLLDERDRLVGNIATAIDIDVGYDANNAAIVRTSAGDPLVEGDNVATVTLGVSTGGLLSFGIAPATLLIPASGRLAGLADGAAHISGQHTALDALAAQFGTTLNSAHQTGVDANGAPGKPLLNYNGSAAELTATALAIAEVATANATGSNGNILAFNAVRASSGIEQDISAFITQQAQITSAVRAQEAAASGRRDGAFAARDAVGAVDLDREAADLLRFQQAYEAAARTIQVARETMQTMLNIF</sequence>
<dbReference type="GO" id="GO:0044780">
    <property type="term" value="P:bacterial-type flagellum assembly"/>
    <property type="evidence" value="ECO:0007669"/>
    <property type="project" value="InterPro"/>
</dbReference>